<feature type="non-terminal residue" evidence="2">
    <location>
        <position position="128"/>
    </location>
</feature>
<name>A0A8J2LB15_9HEXA</name>
<proteinExistence type="predicted"/>
<feature type="region of interest" description="Disordered" evidence="1">
    <location>
        <begin position="1"/>
        <end position="28"/>
    </location>
</feature>
<comment type="caution">
    <text evidence="2">The sequence shown here is derived from an EMBL/GenBank/DDBJ whole genome shotgun (WGS) entry which is preliminary data.</text>
</comment>
<reference evidence="2" key="1">
    <citation type="submission" date="2021-06" db="EMBL/GenBank/DDBJ databases">
        <authorList>
            <person name="Hodson N. C."/>
            <person name="Mongue J. A."/>
            <person name="Jaron S. K."/>
        </authorList>
    </citation>
    <scope>NUCLEOTIDE SEQUENCE</scope>
</reference>
<keyword evidence="3" id="KW-1185">Reference proteome</keyword>
<dbReference type="AlphaFoldDB" id="A0A8J2LB15"/>
<organism evidence="2 3">
    <name type="scientific">Allacma fusca</name>
    <dbReference type="NCBI Taxonomy" id="39272"/>
    <lineage>
        <taxon>Eukaryota</taxon>
        <taxon>Metazoa</taxon>
        <taxon>Ecdysozoa</taxon>
        <taxon>Arthropoda</taxon>
        <taxon>Hexapoda</taxon>
        <taxon>Collembola</taxon>
        <taxon>Symphypleona</taxon>
        <taxon>Sminthuridae</taxon>
        <taxon>Allacma</taxon>
    </lineage>
</organism>
<dbReference type="EMBL" id="CAJVCH010549241">
    <property type="protein sequence ID" value="CAG7828874.1"/>
    <property type="molecule type" value="Genomic_DNA"/>
</dbReference>
<evidence type="ECO:0000256" key="1">
    <source>
        <dbReference type="SAM" id="MobiDB-lite"/>
    </source>
</evidence>
<evidence type="ECO:0000313" key="3">
    <source>
        <dbReference type="Proteomes" id="UP000708208"/>
    </source>
</evidence>
<dbReference type="Proteomes" id="UP000708208">
    <property type="component" value="Unassembled WGS sequence"/>
</dbReference>
<evidence type="ECO:0000313" key="2">
    <source>
        <dbReference type="EMBL" id="CAG7828874.1"/>
    </source>
</evidence>
<accession>A0A8J2LB15</accession>
<protein>
    <submittedName>
        <fullName evidence="2">Uncharacterized protein</fullName>
    </submittedName>
</protein>
<gene>
    <name evidence="2" type="ORF">AFUS01_LOCUS38772</name>
</gene>
<sequence>MNFVRSSPDPSSDNMQKHPQSLYKSDFASPNSLIDSKTVFGRASKQSTVSLTGTNIRGSYSMGDHYDQQRWTSKVIEKKTARSSSGIDNITQEKLELEQISKMDIDQVYEKILKEKEEYAMKDRQKRN</sequence>